<sequence>MFFFLFILFPISVLSFAPFHPPPPHKCPEFGPRQWPSALIRNVSAPARRQFFQIIQLNDTKTQIETKLAGWAKDNGLQTEYENFTQTVQQHMKTSFDNLSKWLTGPALTLFNKIWDIRQNMGITRTEECQQIHELLMNTDPELRCLVPVPQAIIPGPPPAKCFPPFNHLDSPNEVTLPSLKLEDEAILENNNSGNATTIETDEEDEDDK</sequence>
<evidence type="ECO:0000313" key="4">
    <source>
        <dbReference type="Proteomes" id="UP000095281"/>
    </source>
</evidence>
<dbReference type="Proteomes" id="UP000095281">
    <property type="component" value="Unplaced"/>
</dbReference>
<evidence type="ECO:0000256" key="1">
    <source>
        <dbReference type="SAM" id="MobiDB-lite"/>
    </source>
</evidence>
<feature type="compositionally biased region" description="Acidic residues" evidence="1">
    <location>
        <begin position="200"/>
        <end position="209"/>
    </location>
</feature>
<keyword evidence="4" id="KW-1185">Reference proteome</keyword>
<feature type="region of interest" description="Disordered" evidence="1">
    <location>
        <begin position="186"/>
        <end position="209"/>
    </location>
</feature>
<dbReference type="Pfam" id="PF02520">
    <property type="entry name" value="ANIS5_cation-bd"/>
    <property type="match status" value="1"/>
</dbReference>
<dbReference type="InterPro" id="IPR052823">
    <property type="entry name" value="SXP/RAL-2_related"/>
</dbReference>
<organism evidence="4 5">
    <name type="scientific">Meloidogyne hapla</name>
    <name type="common">Root-knot nematode worm</name>
    <dbReference type="NCBI Taxonomy" id="6305"/>
    <lineage>
        <taxon>Eukaryota</taxon>
        <taxon>Metazoa</taxon>
        <taxon>Ecdysozoa</taxon>
        <taxon>Nematoda</taxon>
        <taxon>Chromadorea</taxon>
        <taxon>Rhabditida</taxon>
        <taxon>Tylenchina</taxon>
        <taxon>Tylenchomorpha</taxon>
        <taxon>Tylenchoidea</taxon>
        <taxon>Meloidogynidae</taxon>
        <taxon>Meloidogyninae</taxon>
        <taxon>Meloidogyne</taxon>
    </lineage>
</organism>
<accession>A0A1I8C280</accession>
<evidence type="ECO:0000256" key="2">
    <source>
        <dbReference type="SAM" id="SignalP"/>
    </source>
</evidence>
<proteinExistence type="predicted"/>
<dbReference type="AlphaFoldDB" id="A0A1I8C280"/>
<dbReference type="WBParaSite" id="MhA1_Contig970.frz3.gene7">
    <property type="protein sequence ID" value="MhA1_Contig970.frz3.gene7"/>
    <property type="gene ID" value="MhA1_Contig970.frz3.gene7"/>
</dbReference>
<feature type="domain" description="SXP/RAL-2 family protein Ani s 5-like cation-binding" evidence="3">
    <location>
        <begin position="47"/>
        <end position="146"/>
    </location>
</feature>
<evidence type="ECO:0000313" key="5">
    <source>
        <dbReference type="WBParaSite" id="MhA1_Contig970.frz3.gene7"/>
    </source>
</evidence>
<protein>
    <submittedName>
        <fullName evidence="5">DUF148 domain-containing protein</fullName>
    </submittedName>
</protein>
<dbReference type="InterPro" id="IPR003677">
    <property type="entry name" value="ANIS5_cation-bd"/>
</dbReference>
<reference evidence="5" key="1">
    <citation type="submission" date="2016-11" db="UniProtKB">
        <authorList>
            <consortium name="WormBaseParasite"/>
        </authorList>
    </citation>
    <scope>IDENTIFICATION</scope>
</reference>
<feature type="signal peptide" evidence="2">
    <location>
        <begin position="1"/>
        <end position="15"/>
    </location>
</feature>
<evidence type="ECO:0000259" key="3">
    <source>
        <dbReference type="Pfam" id="PF02520"/>
    </source>
</evidence>
<feature type="chain" id="PRO_5013108376" evidence="2">
    <location>
        <begin position="16"/>
        <end position="209"/>
    </location>
</feature>
<dbReference type="PANTHER" id="PTHR21593:SF36">
    <property type="entry name" value="DUF148 DOMAIN-CONTAINING PROTEIN-RELATED"/>
    <property type="match status" value="1"/>
</dbReference>
<name>A0A1I8C280_MELHA</name>
<dbReference type="PANTHER" id="PTHR21593">
    <property type="entry name" value="PRION-LIKE- Q/N-RICH -DOMAIN-BEARING PROTEIN PROTEIN"/>
    <property type="match status" value="1"/>
</dbReference>
<keyword evidence="2" id="KW-0732">Signal</keyword>